<organism evidence="4 5">
    <name type="scientific">Pontibacter indicus</name>
    <dbReference type="NCBI Taxonomy" id="1317125"/>
    <lineage>
        <taxon>Bacteria</taxon>
        <taxon>Pseudomonadati</taxon>
        <taxon>Bacteroidota</taxon>
        <taxon>Cytophagia</taxon>
        <taxon>Cytophagales</taxon>
        <taxon>Hymenobacteraceae</taxon>
        <taxon>Pontibacter</taxon>
    </lineage>
</organism>
<evidence type="ECO:0000256" key="1">
    <source>
        <dbReference type="ARBA" id="ARBA00022729"/>
    </source>
</evidence>
<proteinExistence type="predicted"/>
<feature type="domain" description="Outer membrane protein beta-barrel" evidence="3">
    <location>
        <begin position="7"/>
        <end position="213"/>
    </location>
</feature>
<evidence type="ECO:0000256" key="2">
    <source>
        <dbReference type="SAM" id="SignalP"/>
    </source>
</evidence>
<reference evidence="5" key="1">
    <citation type="submission" date="2017-01" db="EMBL/GenBank/DDBJ databases">
        <authorList>
            <person name="Varghese N."/>
            <person name="Submissions S."/>
        </authorList>
    </citation>
    <scope>NUCLEOTIDE SEQUENCE [LARGE SCALE GENOMIC DNA]</scope>
    <source>
        <strain evidence="5">LP100</strain>
    </source>
</reference>
<dbReference type="InterPro" id="IPR027385">
    <property type="entry name" value="Beta-barrel_OMP"/>
</dbReference>
<dbReference type="EMBL" id="FTPP01000003">
    <property type="protein sequence ID" value="SIT93707.1"/>
    <property type="molecule type" value="Genomic_DNA"/>
</dbReference>
<gene>
    <name evidence="4" type="ORF">SAMN05444128_3163</name>
</gene>
<evidence type="ECO:0000313" key="4">
    <source>
        <dbReference type="EMBL" id="SIT93707.1"/>
    </source>
</evidence>
<dbReference type="RefSeq" id="WP_076670817.1">
    <property type="nucleotide sequence ID" value="NZ_FTPP01000003.1"/>
</dbReference>
<dbReference type="Pfam" id="PF13505">
    <property type="entry name" value="OMP_b-brl"/>
    <property type="match status" value="1"/>
</dbReference>
<evidence type="ECO:0000313" key="5">
    <source>
        <dbReference type="Proteomes" id="UP000187181"/>
    </source>
</evidence>
<protein>
    <submittedName>
        <fullName evidence="4">Outer membrane protein beta-barrel domain-containing protein</fullName>
    </submittedName>
</protein>
<keyword evidence="1 2" id="KW-0732">Signal</keyword>
<dbReference type="STRING" id="1317125.SAMN05444128_3163"/>
<dbReference type="Gene3D" id="2.40.160.20">
    <property type="match status" value="1"/>
</dbReference>
<accession>A0A1R3XPB1</accession>
<dbReference type="Proteomes" id="UP000187181">
    <property type="component" value="Unassembled WGS sequence"/>
</dbReference>
<name>A0A1R3XPB1_9BACT</name>
<dbReference type="AlphaFoldDB" id="A0A1R3XPB1"/>
<evidence type="ECO:0000259" key="3">
    <source>
        <dbReference type="Pfam" id="PF13505"/>
    </source>
</evidence>
<feature type="chain" id="PRO_5012887506" evidence="2">
    <location>
        <begin position="20"/>
        <end position="215"/>
    </location>
</feature>
<sequence>MKTIYLFLLAMLVAGSAFAQLQTGTRFSGISAGIGFKKPAEGNKTFSYEVRPAAGIFTTDNLMLGLSTGYYYSIHTQRKTESLPDNNYYRAESETITRVYNLGPMARYHLPLGNRFALFAEGAAGVQAAKVKSESYFSGARYPGDPGGDYASKSESKQVSLYAGVSPGLVFFPSTHIGIDLKVNLLRYQHDLGRGSHTNVDFSLSRANLGIGLYF</sequence>
<feature type="signal peptide" evidence="2">
    <location>
        <begin position="1"/>
        <end position="19"/>
    </location>
</feature>
<keyword evidence="5" id="KW-1185">Reference proteome</keyword>